<dbReference type="InterPro" id="IPR036291">
    <property type="entry name" value="NAD(P)-bd_dom_sf"/>
</dbReference>
<sequence length="339" mass="37570">MGSPLKITNKEKKVSNRSAVFGGAGFIGTNLVYQLIEDGQQVFNFDNLSGLGNLLNIAELMQQSRHSFARCDISNPEEIRQALLMAAADTIYFCITPKNPEEDSSLENFRTFFETVKEWRNGMADTKLHKIVVVVSEHYKLLGTYGKMYAGLLHLLDGYASDGLPISSLLVPPAFGPFQQPDSPISMIIYRAIEGETIPVVNPEEKVSDLVYVKDVVDAIVLVEKNGKIGGHYHLTGTTSSMSNIEAADVICESLNEALPPPVGRYQALIEEVATSPVASDISKDESTLTILGLQNKTSLGEGLKKTVSWYLNNPRWYNQSRTRFFYLWQNPETVLKIA</sequence>
<feature type="domain" description="NAD(P)-binding" evidence="4">
    <location>
        <begin position="20"/>
        <end position="92"/>
    </location>
</feature>
<dbReference type="InterPro" id="IPR001509">
    <property type="entry name" value="Epimerase_deHydtase"/>
</dbReference>
<dbReference type="Gene3D" id="3.90.25.10">
    <property type="entry name" value="UDP-galactose 4-epimerase, domain 1"/>
    <property type="match status" value="1"/>
</dbReference>
<dbReference type="AlphaFoldDB" id="A0A6I3S6C4"/>
<protein>
    <submittedName>
        <fullName evidence="5">NAD-dependent epimerase/dehydratase family protein</fullName>
    </submittedName>
</protein>
<accession>A0A6I3S6C4</accession>
<dbReference type="InterPro" id="IPR016040">
    <property type="entry name" value="NAD(P)-bd_dom"/>
</dbReference>
<evidence type="ECO:0000256" key="2">
    <source>
        <dbReference type="ARBA" id="ARBA00007637"/>
    </source>
</evidence>
<organism evidence="5 6">
    <name type="scientific">Parasutterella excrementihominis</name>
    <dbReference type="NCBI Taxonomy" id="487175"/>
    <lineage>
        <taxon>Bacteria</taxon>
        <taxon>Pseudomonadati</taxon>
        <taxon>Pseudomonadota</taxon>
        <taxon>Betaproteobacteria</taxon>
        <taxon>Burkholderiales</taxon>
        <taxon>Sutterellaceae</taxon>
        <taxon>Parasutterella</taxon>
    </lineage>
</organism>
<reference evidence="5 6" key="1">
    <citation type="journal article" date="2019" name="Nat. Med.">
        <title>A library of human gut bacterial isolates paired with longitudinal multiomics data enables mechanistic microbiome research.</title>
        <authorList>
            <person name="Poyet M."/>
            <person name="Groussin M."/>
            <person name="Gibbons S.M."/>
            <person name="Avila-Pacheco J."/>
            <person name="Jiang X."/>
            <person name="Kearney S.M."/>
            <person name="Perrotta A.R."/>
            <person name="Berdy B."/>
            <person name="Zhao S."/>
            <person name="Lieberman T.D."/>
            <person name="Swanson P.K."/>
            <person name="Smith M."/>
            <person name="Roesemann S."/>
            <person name="Alexander J.E."/>
            <person name="Rich S.A."/>
            <person name="Livny J."/>
            <person name="Vlamakis H."/>
            <person name="Clish C."/>
            <person name="Bullock K."/>
            <person name="Deik A."/>
            <person name="Scott J."/>
            <person name="Pierce K.A."/>
            <person name="Xavier R.J."/>
            <person name="Alm E.J."/>
        </authorList>
    </citation>
    <scope>NUCLEOTIDE SEQUENCE [LARGE SCALE GENOMIC DNA]</scope>
    <source>
        <strain evidence="5 6">BIOML-A2</strain>
    </source>
</reference>
<evidence type="ECO:0000259" key="4">
    <source>
        <dbReference type="Pfam" id="PF16363"/>
    </source>
</evidence>
<dbReference type="EMBL" id="WNCL01000007">
    <property type="protein sequence ID" value="MTU42748.1"/>
    <property type="molecule type" value="Genomic_DNA"/>
</dbReference>
<dbReference type="Gene3D" id="3.40.50.720">
    <property type="entry name" value="NAD(P)-binding Rossmann-like Domain"/>
    <property type="match status" value="2"/>
</dbReference>
<evidence type="ECO:0000259" key="3">
    <source>
        <dbReference type="Pfam" id="PF01370"/>
    </source>
</evidence>
<comment type="caution">
    <text evidence="5">The sequence shown here is derived from an EMBL/GenBank/DDBJ whole genome shotgun (WGS) entry which is preliminary data.</text>
</comment>
<dbReference type="Proteomes" id="UP000462362">
    <property type="component" value="Unassembled WGS sequence"/>
</dbReference>
<gene>
    <name evidence="5" type="ORF">GMD42_03730</name>
</gene>
<comment type="pathway">
    <text evidence="1">Bacterial outer membrane biogenesis; LPS O-antigen biosynthesis.</text>
</comment>
<evidence type="ECO:0000256" key="1">
    <source>
        <dbReference type="ARBA" id="ARBA00005125"/>
    </source>
</evidence>
<evidence type="ECO:0000313" key="6">
    <source>
        <dbReference type="Proteomes" id="UP000462362"/>
    </source>
</evidence>
<proteinExistence type="inferred from homology"/>
<feature type="domain" description="NAD-dependent epimerase/dehydratase" evidence="3">
    <location>
        <begin position="155"/>
        <end position="233"/>
    </location>
</feature>
<name>A0A6I3S6C4_9BURK</name>
<dbReference type="Pfam" id="PF01370">
    <property type="entry name" value="Epimerase"/>
    <property type="match status" value="1"/>
</dbReference>
<comment type="similarity">
    <text evidence="2">Belongs to the NAD(P)-dependent epimerase/dehydratase family.</text>
</comment>
<dbReference type="PANTHER" id="PTHR43000">
    <property type="entry name" value="DTDP-D-GLUCOSE 4,6-DEHYDRATASE-RELATED"/>
    <property type="match status" value="1"/>
</dbReference>
<dbReference type="SUPFAM" id="SSF51735">
    <property type="entry name" value="NAD(P)-binding Rossmann-fold domains"/>
    <property type="match status" value="1"/>
</dbReference>
<dbReference type="Pfam" id="PF16363">
    <property type="entry name" value="GDP_Man_Dehyd"/>
    <property type="match status" value="1"/>
</dbReference>
<evidence type="ECO:0000313" key="5">
    <source>
        <dbReference type="EMBL" id="MTU42748.1"/>
    </source>
</evidence>